<dbReference type="HOGENOM" id="CLU_081636_0_0_1"/>
<dbReference type="InParanoid" id="H0EYS9"/>
<dbReference type="EMBL" id="AGUE01000257">
    <property type="protein sequence ID" value="EHK96343.1"/>
    <property type="molecule type" value="Genomic_DNA"/>
</dbReference>
<dbReference type="OrthoDB" id="10284126at2759"/>
<keyword evidence="2" id="KW-1185">Reference proteome</keyword>
<reference evidence="1 2" key="1">
    <citation type="journal article" date="2012" name="Eukaryot. Cell">
        <title>Genome sequence of the fungus Glarea lozoyensis: the first genome sequence of a species from the Helotiaceae family.</title>
        <authorList>
            <person name="Youssar L."/>
            <person name="Gruening B.A."/>
            <person name="Erxleben A."/>
            <person name="Guenther S."/>
            <person name="Huettel W."/>
        </authorList>
    </citation>
    <scope>NUCLEOTIDE SEQUENCE [LARGE SCALE GENOMIC DNA]</scope>
    <source>
        <strain evidence="2">ATCC 74030 / MF5533</strain>
    </source>
</reference>
<comment type="caution">
    <text evidence="1">The sequence shown here is derived from an EMBL/GenBank/DDBJ whole genome shotgun (WGS) entry which is preliminary data.</text>
</comment>
<sequence length="297" mass="33266">MAGPTNTVDLMMGSISSSPLKHFRGCGQRTSCQIRHLTQNSPTFGSTTAMALLKLAINAPLYIMHFSYMAIVGALLSTVIGSTIPSLDDNALSSPVIDTRAAGGGHFSLELNAGTTEDDFQELKDDLREEFPKVLFRWTKMETVRVKKTATVTLTEKNKDKVKDFLDDHPKVLKAKWVLDDVDQGLMDKRTPGEDVNTKDHDLTKRLAVDYLMIQIAPWMTGEDYETLKDDMKDHYKGDTTWSRLSTPENVAILTVGKPKHAQIITWLRNRTDRPKVITIREVQGGQTVQTIDNFNL</sequence>
<proteinExistence type="predicted"/>
<dbReference type="Proteomes" id="UP000005446">
    <property type="component" value="Unassembled WGS sequence"/>
</dbReference>
<accession>H0EYS9</accession>
<dbReference type="AlphaFoldDB" id="H0EYS9"/>
<name>H0EYS9_GLAL7</name>
<evidence type="ECO:0000313" key="2">
    <source>
        <dbReference type="Proteomes" id="UP000005446"/>
    </source>
</evidence>
<organism evidence="1 2">
    <name type="scientific">Glarea lozoyensis (strain ATCC 74030 / MF5533)</name>
    <dbReference type="NCBI Taxonomy" id="1104152"/>
    <lineage>
        <taxon>Eukaryota</taxon>
        <taxon>Fungi</taxon>
        <taxon>Dikarya</taxon>
        <taxon>Ascomycota</taxon>
        <taxon>Pezizomycotina</taxon>
        <taxon>Leotiomycetes</taxon>
        <taxon>Helotiales</taxon>
        <taxon>Helotiaceae</taxon>
        <taxon>Glarea</taxon>
    </lineage>
</organism>
<protein>
    <submittedName>
        <fullName evidence="1">Uncharacterized protein</fullName>
    </submittedName>
</protein>
<evidence type="ECO:0000313" key="1">
    <source>
        <dbReference type="EMBL" id="EHK96343.1"/>
    </source>
</evidence>
<gene>
    <name evidence="1" type="ORF">M7I_7989</name>
</gene>